<proteinExistence type="predicted"/>
<reference evidence="2 3" key="1">
    <citation type="submission" date="2015-05" db="EMBL/GenBank/DDBJ databases">
        <title>Distinctive expansion of gene families associated with plant cell wall degradation and secondary metabolism in the genomes of grapevine trunk pathogens.</title>
        <authorList>
            <person name="Lawrence D.P."/>
            <person name="Travadon R."/>
            <person name="Rolshausen P.E."/>
            <person name="Baumgartner K."/>
        </authorList>
    </citation>
    <scope>NUCLEOTIDE SEQUENCE [LARGE SCALE GENOMIC DNA]</scope>
    <source>
        <strain evidence="2">DA912</strain>
    </source>
</reference>
<dbReference type="AlphaFoldDB" id="A0A0G2HTN0"/>
<feature type="chain" id="PRO_5002545469" evidence="1">
    <location>
        <begin position="19"/>
        <end position="242"/>
    </location>
</feature>
<evidence type="ECO:0000256" key="1">
    <source>
        <dbReference type="SAM" id="SignalP"/>
    </source>
</evidence>
<dbReference type="Proteomes" id="UP000034680">
    <property type="component" value="Unassembled WGS sequence"/>
</dbReference>
<protein>
    <submittedName>
        <fullName evidence="2">Uncharacterized protein</fullName>
    </submittedName>
</protein>
<keyword evidence="3" id="KW-1185">Reference proteome</keyword>
<evidence type="ECO:0000313" key="2">
    <source>
        <dbReference type="EMBL" id="KKY31465.1"/>
    </source>
</evidence>
<organism evidence="2 3">
    <name type="scientific">Diaporthe ampelina</name>
    <dbReference type="NCBI Taxonomy" id="1214573"/>
    <lineage>
        <taxon>Eukaryota</taxon>
        <taxon>Fungi</taxon>
        <taxon>Dikarya</taxon>
        <taxon>Ascomycota</taxon>
        <taxon>Pezizomycotina</taxon>
        <taxon>Sordariomycetes</taxon>
        <taxon>Sordariomycetidae</taxon>
        <taxon>Diaporthales</taxon>
        <taxon>Diaporthaceae</taxon>
        <taxon>Diaporthe</taxon>
    </lineage>
</organism>
<sequence>MKHASTIALAALAAQASALVQIEVRYSDNMIEVGNLDLFAVTYQAIYAEEGNQRSVMTDRSYGTFDNTCKAAEEPDPDLNVQVKVNGAWGRTPGLQGNEMREALVAAMWEALQAVSNPSGYEIFSECRGLTWQDSVAYTSDAACGRQSSRSCEEPCRKEGSPGLAQCMNHSWGHQVPSSMRVTAYIDDRLQPDDLIIEFASAKIPKEGGCGIIGDIAAQLAGYVIPVAGGLFAKGISIGCSS</sequence>
<dbReference type="OrthoDB" id="3908196at2759"/>
<keyword evidence="1" id="KW-0732">Signal</keyword>
<feature type="signal peptide" evidence="1">
    <location>
        <begin position="1"/>
        <end position="18"/>
    </location>
</feature>
<dbReference type="STRING" id="1214573.A0A0G2HTN0"/>
<accession>A0A0G2HTN0</accession>
<evidence type="ECO:0000313" key="3">
    <source>
        <dbReference type="Proteomes" id="UP000034680"/>
    </source>
</evidence>
<dbReference type="EMBL" id="LCUC01000387">
    <property type="protein sequence ID" value="KKY31465.1"/>
    <property type="molecule type" value="Genomic_DNA"/>
</dbReference>
<comment type="caution">
    <text evidence="2">The sequence shown here is derived from an EMBL/GenBank/DDBJ whole genome shotgun (WGS) entry which is preliminary data.</text>
</comment>
<gene>
    <name evidence="2" type="ORF">UCDDA912_g08591</name>
</gene>
<reference evidence="2 3" key="2">
    <citation type="submission" date="2015-05" db="EMBL/GenBank/DDBJ databases">
        <authorList>
            <person name="Morales-Cruz A."/>
            <person name="Amrine K.C."/>
            <person name="Cantu D."/>
        </authorList>
    </citation>
    <scope>NUCLEOTIDE SEQUENCE [LARGE SCALE GENOMIC DNA]</scope>
    <source>
        <strain evidence="2">DA912</strain>
    </source>
</reference>
<name>A0A0G2HTN0_9PEZI</name>